<dbReference type="AlphaFoldDB" id="A0A8H7QYC4"/>
<gene>
    <name evidence="1" type="ORF">INT47_012363</name>
</gene>
<dbReference type="EMBL" id="JAEPRD010000082">
    <property type="protein sequence ID" value="KAG2200577.1"/>
    <property type="molecule type" value="Genomic_DNA"/>
</dbReference>
<accession>A0A8H7QYC4</accession>
<sequence length="118" mass="13375">MPNTFWRLIFTPLSGIERATVQAYNTSNMYANFMSQAQMALDPYNIKIKSITLKVPQQEKIKEMEITSQADFLRVLNLIPVSDAMYDPNRGIEAYVHQEGETVKSPDSGYASGANEFF</sequence>
<comment type="caution">
    <text evidence="1">The sequence shown here is derived from an EMBL/GenBank/DDBJ whole genome shotgun (WGS) entry which is preliminary data.</text>
</comment>
<proteinExistence type="predicted"/>
<organism evidence="1 2">
    <name type="scientific">Mucor saturninus</name>
    <dbReference type="NCBI Taxonomy" id="64648"/>
    <lineage>
        <taxon>Eukaryota</taxon>
        <taxon>Fungi</taxon>
        <taxon>Fungi incertae sedis</taxon>
        <taxon>Mucoromycota</taxon>
        <taxon>Mucoromycotina</taxon>
        <taxon>Mucoromycetes</taxon>
        <taxon>Mucorales</taxon>
        <taxon>Mucorineae</taxon>
        <taxon>Mucoraceae</taxon>
        <taxon>Mucor</taxon>
    </lineage>
</organism>
<name>A0A8H7QYC4_9FUNG</name>
<protein>
    <submittedName>
        <fullName evidence="1">Uncharacterized protein</fullName>
    </submittedName>
</protein>
<evidence type="ECO:0000313" key="1">
    <source>
        <dbReference type="EMBL" id="KAG2200577.1"/>
    </source>
</evidence>
<dbReference type="Proteomes" id="UP000603453">
    <property type="component" value="Unassembled WGS sequence"/>
</dbReference>
<evidence type="ECO:0000313" key="2">
    <source>
        <dbReference type="Proteomes" id="UP000603453"/>
    </source>
</evidence>
<reference evidence="1" key="1">
    <citation type="submission" date="2020-12" db="EMBL/GenBank/DDBJ databases">
        <title>Metabolic potential, ecology and presence of endohyphal bacteria is reflected in genomic diversity of Mucoromycotina.</title>
        <authorList>
            <person name="Muszewska A."/>
            <person name="Okrasinska A."/>
            <person name="Steczkiewicz K."/>
            <person name="Drgas O."/>
            <person name="Orlowska M."/>
            <person name="Perlinska-Lenart U."/>
            <person name="Aleksandrzak-Piekarczyk T."/>
            <person name="Szatraj K."/>
            <person name="Zielenkiewicz U."/>
            <person name="Pilsyk S."/>
            <person name="Malc E."/>
            <person name="Mieczkowski P."/>
            <person name="Kruszewska J.S."/>
            <person name="Biernat P."/>
            <person name="Pawlowska J."/>
        </authorList>
    </citation>
    <scope>NUCLEOTIDE SEQUENCE</scope>
    <source>
        <strain evidence="1">WA0000017839</strain>
    </source>
</reference>
<keyword evidence="2" id="KW-1185">Reference proteome</keyword>